<dbReference type="Pfam" id="PF12760">
    <property type="entry name" value="Zn_ribbon_IS1595"/>
    <property type="match status" value="1"/>
</dbReference>
<organism evidence="2 3">
    <name type="scientific">Flagellimonas lutaonensis</name>
    <dbReference type="NCBI Taxonomy" id="516051"/>
    <lineage>
        <taxon>Bacteria</taxon>
        <taxon>Pseudomonadati</taxon>
        <taxon>Bacteroidota</taxon>
        <taxon>Flavobacteriia</taxon>
        <taxon>Flavobacteriales</taxon>
        <taxon>Flavobacteriaceae</taxon>
        <taxon>Flagellimonas</taxon>
    </lineage>
</organism>
<evidence type="ECO:0000259" key="1">
    <source>
        <dbReference type="SMART" id="SM01126"/>
    </source>
</evidence>
<dbReference type="RefSeq" id="WP_045802266.1">
    <property type="nucleotide sequence ID" value="NZ_CP011071.1"/>
</dbReference>
<accession>A0A0D5YUR4</accession>
<dbReference type="InterPro" id="IPR024442">
    <property type="entry name" value="Transposase_Zn_ribbon"/>
</dbReference>
<feature type="domain" description="ISXO2-like transposase" evidence="1">
    <location>
        <begin position="134"/>
        <end position="282"/>
    </location>
</feature>
<dbReference type="InterPro" id="IPR053164">
    <property type="entry name" value="IS1016-like_transposase"/>
</dbReference>
<dbReference type="SMART" id="SM01126">
    <property type="entry name" value="DDE_Tnp_IS1595"/>
    <property type="match status" value="1"/>
</dbReference>
<proteinExistence type="predicted"/>
<dbReference type="HOGENOM" id="CLU_044348_1_2_10"/>
<dbReference type="NCBIfam" id="NF033547">
    <property type="entry name" value="transpos_IS1595"/>
    <property type="match status" value="1"/>
</dbReference>
<gene>
    <name evidence="2" type="ORF">VC82_2033</name>
</gene>
<name>A0A0D5YUR4_9FLAO</name>
<dbReference type="OrthoDB" id="9783459at2"/>
<dbReference type="STRING" id="516051.VC82_2033"/>
<dbReference type="PANTHER" id="PTHR47163">
    <property type="entry name" value="DDE_TNP_IS1595 DOMAIN-CONTAINING PROTEIN"/>
    <property type="match status" value="1"/>
</dbReference>
<dbReference type="Proteomes" id="UP000032726">
    <property type="component" value="Chromosome"/>
</dbReference>
<dbReference type="KEGG" id="mlt:VC82_2033"/>
<dbReference type="InterPro" id="IPR024445">
    <property type="entry name" value="Tnp_ISXO2-like"/>
</dbReference>
<dbReference type="EMBL" id="CP011071">
    <property type="protein sequence ID" value="AKA35634.1"/>
    <property type="molecule type" value="Genomic_DNA"/>
</dbReference>
<protein>
    <recommendedName>
        <fullName evidence="1">ISXO2-like transposase domain-containing protein</fullName>
    </recommendedName>
</protein>
<dbReference type="AlphaFoldDB" id="A0A0D5YUR4"/>
<evidence type="ECO:0000313" key="2">
    <source>
        <dbReference type="EMBL" id="AKA35634.1"/>
    </source>
</evidence>
<reference evidence="2 3" key="1">
    <citation type="submission" date="2015-03" db="EMBL/GenBank/DDBJ databases">
        <title>Complete genome sequence of Muricauda lutaonensis CC-HSB-11T, isolated from a coastal hot spring.</title>
        <authorList>
            <person name="Kim K.M."/>
        </authorList>
    </citation>
    <scope>NUCLEOTIDE SEQUENCE [LARGE SCALE GENOMIC DNA]</scope>
    <source>
        <strain evidence="2 3">CC-HSB-11</strain>
    </source>
</reference>
<keyword evidence="3" id="KW-1185">Reference proteome</keyword>
<dbReference type="PANTHER" id="PTHR47163:SF2">
    <property type="entry name" value="SI:DKEY-17M8.2"/>
    <property type="match status" value="1"/>
</dbReference>
<sequence length="310" mass="36131">MCAKSKNIRDFDSLFELLDYFSTEEKCIEYLAKVRWNGGVECPYCANDKAYRLRTGRKNWKCSKCRKQFSVRVGTIFEDSKISLRKWFVAIYLVAAHKKGISSHQLAKDIKVTQKSSWYMLQRIRESFEPEKKVFDRDIEIDETWVGGKEKNKHMNKRTKGTQGRSPKVKTPVLGILERDGLVYAIPVADTKANTLLPIIGSKVKKGSKVYTDEWKSYRKLGENYDHSFIKHSANQYVDGSVHTNNIENFWSLMKRGIDGIYHHVSDKHLSRYVNEYTFRYNNRKMTDGSKFDVCLANANQRLTYKSLTK</sequence>
<evidence type="ECO:0000313" key="3">
    <source>
        <dbReference type="Proteomes" id="UP000032726"/>
    </source>
</evidence>
<dbReference type="Pfam" id="PF12762">
    <property type="entry name" value="DDE_Tnp_IS1595"/>
    <property type="match status" value="1"/>
</dbReference>